<accession>A0AAD8KK13</accession>
<keyword evidence="3" id="KW-0812">Transmembrane</keyword>
<evidence type="ECO:0000313" key="5">
    <source>
        <dbReference type="Proteomes" id="UP001229421"/>
    </source>
</evidence>
<sequence length="684" mass="79204">MSRRSAGFDNFPSDIASPIVAIATNRPFNTSRWIMKGFIFNLVKGKRFKFLMYPIFLQLLINDAHPVIREEGFEGGILYTEDMNALSYRKMSIGNVENVQMFDYMRDIANNEEDIREIYHHISQGEVLDPLDLVDEIPDNLLDDDEYFARYREDEGDNAENDGDQDDDNNDDDNVVENVEVDTNSDQTEEEEIEMDVSGVELISVENVMVTEEHEPINVVQIAQEAVAEVETVAPTVDETEVVEIIPNTCDIATSSALATEQSKQPKEYSPKASNERKKKRLAEFWVTHQKNTQLFKELDEEYERLKVYYEELQAECNTLRAEKEVLENWLKEEETEHSESDKEFIADEDVGVSETPRDVTSKAEGKRKIDEVIEIVEEDVYVKKARTEEAVQVEPVQAETVQATEVLNISEEADTSGFETEVNVCEDIPIDLDARFAYLERMKYNPVYLNGLSVSQINEEYEQCVNAQDRVDGDKKEFVVEPGEWTPLQESLNIDDLPPEELYHQNPEDMTSTDMHQWLQSRNYPYKTLKRLKKESLKKIVVSFQKSEKMHNRMLYLDYNNPQYFELTKRFKVLEPKEIPLMALPVDAHKKRKDLFDMFPSEMKAYHIPMDVRESWHRAAIAGDIVRSLLSKGQSVADLLDSMIVPEKSKDVKIIAWKYDEVFDAFLMFITIILASSSFWFKI</sequence>
<comment type="caution">
    <text evidence="4">The sequence shown here is derived from an EMBL/GenBank/DDBJ whole genome shotgun (WGS) entry which is preliminary data.</text>
</comment>
<dbReference type="AlphaFoldDB" id="A0AAD8KK13"/>
<evidence type="ECO:0000256" key="3">
    <source>
        <dbReference type="SAM" id="Phobius"/>
    </source>
</evidence>
<evidence type="ECO:0000313" key="4">
    <source>
        <dbReference type="EMBL" id="KAK1424430.1"/>
    </source>
</evidence>
<name>A0AAD8KK13_TARER</name>
<feature type="compositionally biased region" description="Basic and acidic residues" evidence="2">
    <location>
        <begin position="264"/>
        <end position="276"/>
    </location>
</feature>
<keyword evidence="3" id="KW-1133">Transmembrane helix</keyword>
<gene>
    <name evidence="4" type="ORF">QVD17_19759</name>
</gene>
<evidence type="ECO:0000256" key="1">
    <source>
        <dbReference type="SAM" id="Coils"/>
    </source>
</evidence>
<feature type="transmembrane region" description="Helical" evidence="3">
    <location>
        <begin position="663"/>
        <end position="682"/>
    </location>
</feature>
<reference evidence="4" key="1">
    <citation type="journal article" date="2023" name="bioRxiv">
        <title>Improved chromosome-level genome assembly for marigold (Tagetes erecta).</title>
        <authorList>
            <person name="Jiang F."/>
            <person name="Yuan L."/>
            <person name="Wang S."/>
            <person name="Wang H."/>
            <person name="Xu D."/>
            <person name="Wang A."/>
            <person name="Fan W."/>
        </authorList>
    </citation>
    <scope>NUCLEOTIDE SEQUENCE</scope>
    <source>
        <strain evidence="4">WSJ</strain>
        <tissue evidence="4">Leaf</tissue>
    </source>
</reference>
<evidence type="ECO:0000256" key="2">
    <source>
        <dbReference type="SAM" id="MobiDB-lite"/>
    </source>
</evidence>
<organism evidence="4 5">
    <name type="scientific">Tagetes erecta</name>
    <name type="common">African marigold</name>
    <dbReference type="NCBI Taxonomy" id="13708"/>
    <lineage>
        <taxon>Eukaryota</taxon>
        <taxon>Viridiplantae</taxon>
        <taxon>Streptophyta</taxon>
        <taxon>Embryophyta</taxon>
        <taxon>Tracheophyta</taxon>
        <taxon>Spermatophyta</taxon>
        <taxon>Magnoliopsida</taxon>
        <taxon>eudicotyledons</taxon>
        <taxon>Gunneridae</taxon>
        <taxon>Pentapetalae</taxon>
        <taxon>asterids</taxon>
        <taxon>campanulids</taxon>
        <taxon>Asterales</taxon>
        <taxon>Asteraceae</taxon>
        <taxon>Asteroideae</taxon>
        <taxon>Heliantheae alliance</taxon>
        <taxon>Tageteae</taxon>
        <taxon>Tagetes</taxon>
    </lineage>
</organism>
<feature type="region of interest" description="Disordered" evidence="2">
    <location>
        <begin position="154"/>
        <end position="175"/>
    </location>
</feature>
<keyword evidence="5" id="KW-1185">Reference proteome</keyword>
<dbReference type="EMBL" id="JAUHHV010000005">
    <property type="protein sequence ID" value="KAK1424430.1"/>
    <property type="molecule type" value="Genomic_DNA"/>
</dbReference>
<proteinExistence type="predicted"/>
<dbReference type="Proteomes" id="UP001229421">
    <property type="component" value="Unassembled WGS sequence"/>
</dbReference>
<feature type="region of interest" description="Disordered" evidence="2">
    <location>
        <begin position="257"/>
        <end position="276"/>
    </location>
</feature>
<keyword evidence="1" id="KW-0175">Coiled coil</keyword>
<keyword evidence="3" id="KW-0472">Membrane</keyword>
<protein>
    <submittedName>
        <fullName evidence="4">Uncharacterized protein</fullName>
    </submittedName>
</protein>
<feature type="coiled-coil region" evidence="1">
    <location>
        <begin position="296"/>
        <end position="337"/>
    </location>
</feature>